<keyword evidence="7" id="KW-0378">Hydrolase</keyword>
<evidence type="ECO:0000256" key="11">
    <source>
        <dbReference type="SAM" id="MobiDB-lite"/>
    </source>
</evidence>
<evidence type="ECO:0000313" key="15">
    <source>
        <dbReference type="Proteomes" id="UP000327013"/>
    </source>
</evidence>
<comment type="cofactor">
    <cofactor evidence="1">
        <name>Zn(2+)</name>
        <dbReference type="ChEBI" id="CHEBI:29105"/>
    </cofactor>
</comment>
<evidence type="ECO:0000256" key="3">
    <source>
        <dbReference type="ARBA" id="ARBA00006070"/>
    </source>
</evidence>
<dbReference type="Gene3D" id="3.40.50.150">
    <property type="entry name" value="Vaccinia Virus protein VP39"/>
    <property type="match status" value="1"/>
</dbReference>
<keyword evidence="15" id="KW-1185">Reference proteome</keyword>
<dbReference type="Pfam" id="PF03248">
    <property type="entry name" value="Rer1"/>
    <property type="match status" value="1"/>
</dbReference>
<evidence type="ECO:0000256" key="12">
    <source>
        <dbReference type="SAM" id="Phobius"/>
    </source>
</evidence>
<organism evidence="14 15">
    <name type="scientific">Carpinus fangiana</name>
    <dbReference type="NCBI Taxonomy" id="176857"/>
    <lineage>
        <taxon>Eukaryota</taxon>
        <taxon>Viridiplantae</taxon>
        <taxon>Streptophyta</taxon>
        <taxon>Embryophyta</taxon>
        <taxon>Tracheophyta</taxon>
        <taxon>Spermatophyta</taxon>
        <taxon>Magnoliopsida</taxon>
        <taxon>eudicotyledons</taxon>
        <taxon>Gunneridae</taxon>
        <taxon>Pentapetalae</taxon>
        <taxon>rosids</taxon>
        <taxon>fabids</taxon>
        <taxon>Fagales</taxon>
        <taxon>Betulaceae</taxon>
        <taxon>Carpinus</taxon>
    </lineage>
</organism>
<dbReference type="GO" id="GO:0016020">
    <property type="term" value="C:membrane"/>
    <property type="evidence" value="ECO:0007669"/>
    <property type="project" value="UniProtKB-SubCell"/>
</dbReference>
<comment type="similarity">
    <text evidence="3">Belongs to the RER1 family.</text>
</comment>
<dbReference type="EMBL" id="VIBQ01000010">
    <property type="protein sequence ID" value="KAB8339012.1"/>
    <property type="molecule type" value="Genomic_DNA"/>
</dbReference>
<dbReference type="SUPFAM" id="SSF53927">
    <property type="entry name" value="Cytidine deaminase-like"/>
    <property type="match status" value="1"/>
</dbReference>
<evidence type="ECO:0000256" key="7">
    <source>
        <dbReference type="ARBA" id="ARBA00022801"/>
    </source>
</evidence>
<feature type="transmembrane region" description="Helical" evidence="12">
    <location>
        <begin position="539"/>
        <end position="556"/>
    </location>
</feature>
<feature type="compositionally biased region" description="Low complexity" evidence="11">
    <location>
        <begin position="243"/>
        <end position="253"/>
    </location>
</feature>
<dbReference type="OrthoDB" id="659at2759"/>
<dbReference type="GO" id="GO:0052718">
    <property type="term" value="C:tRNA-specific adenosine-34 deaminase complex"/>
    <property type="evidence" value="ECO:0007669"/>
    <property type="project" value="UniProtKB-ARBA"/>
</dbReference>
<keyword evidence="6" id="KW-0479">Metal-binding</keyword>
<dbReference type="GO" id="GO:0002100">
    <property type="term" value="P:tRNA wobble adenosine to inosine editing"/>
    <property type="evidence" value="ECO:0007669"/>
    <property type="project" value="UniProtKB-ARBA"/>
</dbReference>
<dbReference type="PANTHER" id="PTHR47473:SF1">
    <property type="entry name" value="METHYLTRANSFERASE DOMAIN-CONTAINING PROTEIN"/>
    <property type="match status" value="1"/>
</dbReference>
<dbReference type="InterPro" id="IPR029063">
    <property type="entry name" value="SAM-dependent_MTases_sf"/>
</dbReference>
<dbReference type="PROSITE" id="PS00903">
    <property type="entry name" value="CYT_DCMP_DEAMINASES_1"/>
    <property type="match status" value="1"/>
</dbReference>
<comment type="subcellular location">
    <subcellularLocation>
        <location evidence="2">Membrane</location>
        <topology evidence="2">Multi-pass membrane protein</topology>
    </subcellularLocation>
</comment>
<evidence type="ECO:0000259" key="13">
    <source>
        <dbReference type="PROSITE" id="PS51747"/>
    </source>
</evidence>
<dbReference type="InterPro" id="IPR016193">
    <property type="entry name" value="Cytidine_deaminase-like"/>
</dbReference>
<feature type="transmembrane region" description="Helical" evidence="12">
    <location>
        <begin position="599"/>
        <end position="618"/>
    </location>
</feature>
<dbReference type="Pfam" id="PF11899">
    <property type="entry name" value="DUF3419"/>
    <property type="match status" value="1"/>
</dbReference>
<feature type="compositionally biased region" description="Polar residues" evidence="11">
    <location>
        <begin position="296"/>
        <end position="322"/>
    </location>
</feature>
<keyword evidence="9 12" id="KW-1133">Transmembrane helix</keyword>
<accession>A0A5N6KQT6</accession>
<dbReference type="CDD" id="cd01285">
    <property type="entry name" value="nucleoside_deaminase"/>
    <property type="match status" value="1"/>
</dbReference>
<evidence type="ECO:0000256" key="2">
    <source>
        <dbReference type="ARBA" id="ARBA00004141"/>
    </source>
</evidence>
<evidence type="ECO:0000256" key="6">
    <source>
        <dbReference type="ARBA" id="ARBA00022723"/>
    </source>
</evidence>
<feature type="domain" description="CMP/dCMP-type deaminase" evidence="13">
    <location>
        <begin position="53"/>
        <end position="174"/>
    </location>
</feature>
<feature type="region of interest" description="Disordered" evidence="11">
    <location>
        <begin position="204"/>
        <end position="322"/>
    </location>
</feature>
<dbReference type="GO" id="GO:0005737">
    <property type="term" value="C:cytoplasm"/>
    <property type="evidence" value="ECO:0007669"/>
    <property type="project" value="UniProtKB-ARBA"/>
</dbReference>
<protein>
    <recommendedName>
        <fullName evidence="13">CMP/dCMP-type deaminase domain-containing protein</fullName>
    </recommendedName>
</protein>
<dbReference type="InterPro" id="IPR002125">
    <property type="entry name" value="CMP_dCMP_dom"/>
</dbReference>
<dbReference type="CDD" id="cd02440">
    <property type="entry name" value="AdoMet_MTases"/>
    <property type="match status" value="1"/>
</dbReference>
<dbReference type="InterPro" id="IPR004932">
    <property type="entry name" value="Rer1"/>
</dbReference>
<dbReference type="FunFam" id="3.40.140.10:FF:000039">
    <property type="entry name" value="tRNA-specific adenosine deaminase"/>
    <property type="match status" value="1"/>
</dbReference>
<feature type="compositionally biased region" description="Basic and acidic residues" evidence="11">
    <location>
        <begin position="204"/>
        <end position="218"/>
    </location>
</feature>
<evidence type="ECO:0000256" key="9">
    <source>
        <dbReference type="ARBA" id="ARBA00022989"/>
    </source>
</evidence>
<evidence type="ECO:0000256" key="5">
    <source>
        <dbReference type="ARBA" id="ARBA00022694"/>
    </source>
</evidence>
<dbReference type="PANTHER" id="PTHR47473">
    <property type="entry name" value="BTA1P"/>
    <property type="match status" value="1"/>
</dbReference>
<sequence>MDLPAGLLESLSLGGAEDHEAARLPSRRSSPRPSLTQNAVSQAPMFGPIENRPYHEAFMREAINMAETALRTDETPVGCVFVHSATGTIIGRGMNDTNRSMNGTRHAEFVAIEQILAEHPQSIFTETDLYVTVEPCIMCASALRQYGIKAVYYGCANDKFGGTGGVMNVHSDWSVNPPYPVHGGLFREEAIMLLRRFYVQENDKAPEPHRKGTRELKTEILPITSPSPKPLTQKPIQAPEHGPSSAPASAPSPNLSGEEKQKPPSLPLADMSNKSSAKRIVGPIKPALPRRPTNCALRQSNVPSGSPGSLLTRLGSQSSNLSPCPASLQYSSLISLAFLPPRPLAPSLTLPSPRASSRSSMLLVEVDEGKGLRGKAGIVGDVMSLGVATSYIDVSAGTEPRRCPKVKGKAMPEYVDLAGNPVNGLGRRLNFWVASGGWPIPRWALHTILCARRLPPNSHLHLAVQKHSTSEDHHTRIMDAPEPEQSPFQAVSAQTSRVGRIYQSYLDKSTPFTAYRWAGTGVLLLIFGLRIIVAQGWYIVAYSLGIYLLNLFLAFLSPKFDPSLEQDENMESGGDTGVLPTKNDQEFRPFVRRLPEFKFWHAATRAIAIGFLCSWFAIFDIPVFWPVLVLYWLILFALTNPAHDQVPLCPIHRWQAALQELDLKGKNSLQRCSMVWRKELCDFWMLQRPGNSVDAHLEPPSHSCSPAVLIEQEQPLPQVECLNETTGRKDLSPSSNRSSTRARKLLCEPNGFRLTPHHACAIHSAIGWSLLCSRAHLALPPGVRTAARAPQRAHLHWPASALPPTASNSPLALHRAHGQLGLLLYVQPAPERDPVARLCQPICSHPALPLALLRAQNTAHTSFNMASATVQLVDKVRSIDPIERVVIALLVVGTLVGICFTHSFGPKGIRNAVDNSVGVYWRFAYNCFFKPHGTKGSRNQQDALESFYKAQATVYDATRERLLRGRKEMLGMCAAQLKQRLESGSISTKPIWVDVGGGTGYNIEKMAKYVDVPTYFSKVYLVDFSPSLCEVAEARFQRLGWKNVHVVCADARHFRLEDHEAPSTAVARKSSTTGAQKLTAELLTMSYSLSMIPEFYPVIDSLSSLLGSNGVIGVADFYVQSEIDYQSRNYTGGEIDRHCMWISRVFWRTWFEQDRVSLEAARRDYLEYRFGTVLQFNARCQLLGFRIPYYVWVGCSKDDGASQLKLAKLNAAATESPFLSALDVNKQLTGPAHDNGALEVRSKAYESAVINLAASLPLPAAWYQAHHWRIYYDDQLQKHRQFNDEYIYAFTWEDARVDARLLNIKSDDVILAITSAGDNVLAYALERPKRIHAIDLNPSQNHLLELKLAAFTALGYDDVWALFGEGKHANFREVLISKLSPHLSSAAFQFWLRVGEKTFGAAGKGLAAREGGACGDDNYVETEQHVPRSGRRRAAERCGLHDPYMRFGARPSHRAITDANVSQRCSVVCASGRHTRRNTDAFGRREGRWPSRLWTRRVICEREHRAGRV</sequence>
<dbReference type="Proteomes" id="UP000327013">
    <property type="component" value="Unassembled WGS sequence"/>
</dbReference>
<dbReference type="InterPro" id="IPR041698">
    <property type="entry name" value="Methyltransf_25"/>
</dbReference>
<keyword evidence="8" id="KW-0862">Zinc</keyword>
<dbReference type="InterPro" id="IPR021829">
    <property type="entry name" value="DUF3419"/>
</dbReference>
<evidence type="ECO:0000313" key="14">
    <source>
        <dbReference type="EMBL" id="KAB8339012.1"/>
    </source>
</evidence>
<dbReference type="Pfam" id="PF13649">
    <property type="entry name" value="Methyltransf_25"/>
    <property type="match status" value="1"/>
</dbReference>
<evidence type="ECO:0000256" key="4">
    <source>
        <dbReference type="ARBA" id="ARBA00022692"/>
    </source>
</evidence>
<dbReference type="SUPFAM" id="SSF53335">
    <property type="entry name" value="S-adenosyl-L-methionine-dependent methyltransferases"/>
    <property type="match status" value="1"/>
</dbReference>
<dbReference type="PROSITE" id="PS51747">
    <property type="entry name" value="CYT_DCMP_DEAMINASES_2"/>
    <property type="match status" value="1"/>
</dbReference>
<feature type="region of interest" description="Disordered" evidence="11">
    <location>
        <begin position="9"/>
        <end position="48"/>
    </location>
</feature>
<dbReference type="Gene3D" id="3.40.140.10">
    <property type="entry name" value="Cytidine Deaminase, domain 2"/>
    <property type="match status" value="1"/>
</dbReference>
<keyword evidence="10 12" id="KW-0472">Membrane</keyword>
<proteinExistence type="inferred from homology"/>
<keyword evidence="5" id="KW-0819">tRNA processing</keyword>
<evidence type="ECO:0000256" key="10">
    <source>
        <dbReference type="ARBA" id="ARBA00023136"/>
    </source>
</evidence>
<dbReference type="InterPro" id="IPR016192">
    <property type="entry name" value="APOBEC/CMP_deaminase_Zn-bd"/>
</dbReference>
<keyword evidence="4 12" id="KW-0812">Transmembrane</keyword>
<dbReference type="GO" id="GO:0008270">
    <property type="term" value="F:zinc ion binding"/>
    <property type="evidence" value="ECO:0007669"/>
    <property type="project" value="InterPro"/>
</dbReference>
<dbReference type="GO" id="GO:0008251">
    <property type="term" value="F:tRNA-specific adenosine deaminase activity"/>
    <property type="evidence" value="ECO:0007669"/>
    <property type="project" value="UniProtKB-ARBA"/>
</dbReference>
<evidence type="ECO:0000256" key="1">
    <source>
        <dbReference type="ARBA" id="ARBA00001947"/>
    </source>
</evidence>
<dbReference type="Pfam" id="PF00383">
    <property type="entry name" value="dCMP_cyt_deam_1"/>
    <property type="match status" value="1"/>
</dbReference>
<name>A0A5N6KQT6_9ROSI</name>
<gene>
    <name evidence="14" type="ORF">FH972_021951</name>
</gene>
<reference evidence="14 15" key="1">
    <citation type="submission" date="2019-06" db="EMBL/GenBank/DDBJ databases">
        <title>A chromosomal-level reference genome of Carpinus fangiana (Coryloideae, Betulaceae).</title>
        <authorList>
            <person name="Yang X."/>
            <person name="Wang Z."/>
            <person name="Zhang L."/>
            <person name="Hao G."/>
            <person name="Liu J."/>
            <person name="Yang Y."/>
        </authorList>
    </citation>
    <scope>NUCLEOTIDE SEQUENCE [LARGE SCALE GENOMIC DNA]</scope>
    <source>
        <strain evidence="14">Cfa_2016G</strain>
        <tissue evidence="14">Leaf</tissue>
    </source>
</reference>
<evidence type="ECO:0000256" key="8">
    <source>
        <dbReference type="ARBA" id="ARBA00022833"/>
    </source>
</evidence>
<comment type="caution">
    <text evidence="14">The sequence shown here is derived from an EMBL/GenBank/DDBJ whole genome shotgun (WGS) entry which is preliminary data.</text>
</comment>